<keyword evidence="3" id="KW-0234">DNA repair</keyword>
<evidence type="ECO:0000256" key="5">
    <source>
        <dbReference type="SAM" id="MobiDB-lite"/>
    </source>
</evidence>
<keyword evidence="3" id="KW-0238">DNA-binding</keyword>
<sequence length="643" mass="71180">MSEQLSMFGDSADSKKDASDVLPETVETPSTNLQQQAPPEAEEYEALDKQLAELMQELNSSKDKESDLQIAQNKVIKRCTLEISKHTREGQIAIPVTEEDQAVLLQTNVGGEAGDYKPLIIDQGYLYLRRYWQYQNQLAKQIRARMTVDEDIDSITKSENQDSWAQQRLDELFSDDKDSANEKESKEINWQRRAVELALKHQFLIVSGGPGTGKTTTITRLLALLIEQHLSSSDEKTAPKVGGGLTNNFKVLLAAPTGKAAIRMLDSIRDAQAGLGLTEDAAALMPSEASTIHKLLGYQHGSVNFKHNRNNSLNADVVLVDEASMIDIALMSKLVEAVPAHAKLILIGDKDQLSSVETGSVFADMCSGLEEDKSEHLVTLKKNWRFSKDSDIGQSAIAANQGDSRKLLSLLKDSNSENCKLIAPDTLRDAELIKPWRTYIDVINNPDASYDEIFQAFTQYRVLCALRRGPNGSVNMSSRIETALAKQNQIHFRKKFSNNNQSWYHGRPIMITQNSYGKGLFNGDTGITLIRDGEVKVYFPSADDGLSAADGSHAYKSFSPVRLPAHETTWAMTIHKSQGSEFNQVVLILPHEEMPLLTRQLIYTGITRAKEQVSIVASESVLVTGVKAEVVKATRIEQSLSNA</sequence>
<accession>A0A4V2P875</accession>
<dbReference type="GO" id="GO:0009338">
    <property type="term" value="C:exodeoxyribonuclease V complex"/>
    <property type="evidence" value="ECO:0007669"/>
    <property type="project" value="InterPro"/>
</dbReference>
<dbReference type="GO" id="GO:0005524">
    <property type="term" value="F:ATP binding"/>
    <property type="evidence" value="ECO:0007669"/>
    <property type="project" value="UniProtKB-UniRule"/>
</dbReference>
<dbReference type="GO" id="GO:0000724">
    <property type="term" value="P:double-strand break repair via homologous recombination"/>
    <property type="evidence" value="ECO:0007669"/>
    <property type="project" value="UniProtKB-UniRule"/>
</dbReference>
<evidence type="ECO:0000256" key="2">
    <source>
        <dbReference type="ARBA" id="ARBA00022840"/>
    </source>
</evidence>
<keyword evidence="8" id="KW-1185">Reference proteome</keyword>
<comment type="catalytic activity">
    <reaction evidence="3">
        <text>ATP + H2O = ADP + phosphate + H(+)</text>
        <dbReference type="Rhea" id="RHEA:13065"/>
        <dbReference type="ChEBI" id="CHEBI:15377"/>
        <dbReference type="ChEBI" id="CHEBI:15378"/>
        <dbReference type="ChEBI" id="CHEBI:30616"/>
        <dbReference type="ChEBI" id="CHEBI:43474"/>
        <dbReference type="ChEBI" id="CHEBI:456216"/>
        <dbReference type="EC" id="5.6.2.3"/>
    </reaction>
</comment>
<evidence type="ECO:0000256" key="4">
    <source>
        <dbReference type="SAM" id="Coils"/>
    </source>
</evidence>
<keyword evidence="3" id="KW-0540">Nuclease</keyword>
<dbReference type="AlphaFoldDB" id="A0A4V2P875"/>
<keyword evidence="4" id="KW-0175">Coiled coil</keyword>
<reference evidence="7 8" key="1">
    <citation type="submission" date="2019-03" db="EMBL/GenBank/DDBJ databases">
        <title>Genomic Encyclopedia of Type Strains, Phase IV (KMG-IV): sequencing the most valuable type-strain genomes for metagenomic binning, comparative biology and taxonomic classification.</title>
        <authorList>
            <person name="Goeker M."/>
        </authorList>
    </citation>
    <scope>NUCLEOTIDE SEQUENCE [LARGE SCALE GENOMIC DNA]</scope>
    <source>
        <strain evidence="7 8">DSM 24830</strain>
    </source>
</reference>
<dbReference type="SMART" id="SM00382">
    <property type="entry name" value="AAA"/>
    <property type="match status" value="1"/>
</dbReference>
<dbReference type="GO" id="GO:0003677">
    <property type="term" value="F:DNA binding"/>
    <property type="evidence" value="ECO:0007669"/>
    <property type="project" value="UniProtKB-UniRule"/>
</dbReference>
<evidence type="ECO:0000256" key="3">
    <source>
        <dbReference type="HAMAP-Rule" id="MF_01487"/>
    </source>
</evidence>
<dbReference type="InterPro" id="IPR027785">
    <property type="entry name" value="UvrD-like_helicase_C"/>
</dbReference>
<keyword evidence="3 7" id="KW-0347">Helicase</keyword>
<dbReference type="Pfam" id="PF13245">
    <property type="entry name" value="AAA_19"/>
    <property type="match status" value="1"/>
</dbReference>
<dbReference type="InterPro" id="IPR003593">
    <property type="entry name" value="AAA+_ATPase"/>
</dbReference>
<dbReference type="PANTHER" id="PTHR43788:SF6">
    <property type="entry name" value="DNA HELICASE B"/>
    <property type="match status" value="1"/>
</dbReference>
<dbReference type="InterPro" id="IPR006344">
    <property type="entry name" value="RecD"/>
</dbReference>
<dbReference type="GO" id="GO:0016887">
    <property type="term" value="F:ATP hydrolysis activity"/>
    <property type="evidence" value="ECO:0007669"/>
    <property type="project" value="RHEA"/>
</dbReference>
<gene>
    <name evidence="3" type="primary">recD</name>
    <name evidence="7" type="ORF">EV695_2604</name>
</gene>
<feature type="coiled-coil region" evidence="4">
    <location>
        <begin position="44"/>
        <end position="71"/>
    </location>
</feature>
<feature type="domain" description="AAA+ ATPase" evidence="6">
    <location>
        <begin position="200"/>
        <end position="427"/>
    </location>
</feature>
<dbReference type="HAMAP" id="MF_01487">
    <property type="entry name" value="RecD"/>
    <property type="match status" value="1"/>
</dbReference>
<dbReference type="Proteomes" id="UP000294887">
    <property type="component" value="Unassembled WGS sequence"/>
</dbReference>
<dbReference type="RefSeq" id="WP_131906391.1">
    <property type="nucleotide sequence ID" value="NZ_BAAAFU010000006.1"/>
</dbReference>
<evidence type="ECO:0000313" key="8">
    <source>
        <dbReference type="Proteomes" id="UP000294887"/>
    </source>
</evidence>
<evidence type="ECO:0000256" key="1">
    <source>
        <dbReference type="ARBA" id="ARBA00022741"/>
    </source>
</evidence>
<dbReference type="Gene3D" id="3.40.50.300">
    <property type="entry name" value="P-loop containing nucleotide triphosphate hydrolases"/>
    <property type="match status" value="3"/>
</dbReference>
<dbReference type="InterPro" id="IPR050534">
    <property type="entry name" value="Coronavir_polyprotein_1ab"/>
</dbReference>
<keyword evidence="3" id="KW-0227">DNA damage</keyword>
<dbReference type="CDD" id="cd17933">
    <property type="entry name" value="DEXSc_RecD-like"/>
    <property type="match status" value="1"/>
</dbReference>
<comment type="caution">
    <text evidence="7">The sequence shown here is derived from an EMBL/GenBank/DDBJ whole genome shotgun (WGS) entry which is preliminary data.</text>
</comment>
<keyword evidence="3" id="KW-0378">Hydrolase</keyword>
<dbReference type="Pfam" id="PF13538">
    <property type="entry name" value="UvrD_C_2"/>
    <property type="match status" value="1"/>
</dbReference>
<comment type="subunit">
    <text evidence="3">Heterotrimer of RecB, RecC and RecD. All subunits contribute to DNA-binding.</text>
</comment>
<dbReference type="NCBIfam" id="TIGR01447">
    <property type="entry name" value="recD"/>
    <property type="match status" value="1"/>
</dbReference>
<organism evidence="7 8">
    <name type="scientific">Cocleimonas flava</name>
    <dbReference type="NCBI Taxonomy" id="634765"/>
    <lineage>
        <taxon>Bacteria</taxon>
        <taxon>Pseudomonadati</taxon>
        <taxon>Pseudomonadota</taxon>
        <taxon>Gammaproteobacteria</taxon>
        <taxon>Thiotrichales</taxon>
        <taxon>Thiotrichaceae</taxon>
        <taxon>Cocleimonas</taxon>
    </lineage>
</organism>
<keyword evidence="1 3" id="KW-0547">Nucleotide-binding</keyword>
<comment type="miscellaneous">
    <text evidence="3">In the RecBCD complex, RecB has a slow 3'-5' helicase, an exonuclease activity and loads RecA onto ssDNA, RecD has a fast 5'-3' helicase activity, while RecC stimulates the ATPase and processivity of the RecB helicase and contributes to recognition of the Chi site.</text>
</comment>
<dbReference type="EC" id="5.6.2.3" evidence="3"/>
<dbReference type="InterPro" id="IPR027417">
    <property type="entry name" value="P-loop_NTPase"/>
</dbReference>
<dbReference type="EMBL" id="SMFQ01000004">
    <property type="protein sequence ID" value="TCJ84645.1"/>
    <property type="molecule type" value="Genomic_DNA"/>
</dbReference>
<evidence type="ECO:0000259" key="6">
    <source>
        <dbReference type="SMART" id="SM00382"/>
    </source>
</evidence>
<comment type="similarity">
    <text evidence="3">Belongs to the RecD family.</text>
</comment>
<dbReference type="GO" id="GO:0008854">
    <property type="term" value="F:exodeoxyribonuclease V activity"/>
    <property type="evidence" value="ECO:0007669"/>
    <property type="project" value="InterPro"/>
</dbReference>
<dbReference type="CDD" id="cd18809">
    <property type="entry name" value="SF1_C_RecD"/>
    <property type="match status" value="1"/>
</dbReference>
<protein>
    <recommendedName>
        <fullName evidence="3">RecBCD enzyme subunit RecD</fullName>
        <ecNumber evidence="3">5.6.2.3</ecNumber>
    </recommendedName>
    <alternativeName>
        <fullName evidence="3">DNA 5'-3' helicase subunit RecD</fullName>
    </alternativeName>
    <alternativeName>
        <fullName evidence="3">Exonuclease V subunit RecD</fullName>
        <shortName evidence="3">ExoV subunit RecD</shortName>
    </alternativeName>
    <alternativeName>
        <fullName evidence="3">Helicase/nuclease RecBCD subunit RecD</fullName>
    </alternativeName>
</protein>
<name>A0A4V2P875_9GAMM</name>
<proteinExistence type="inferred from homology"/>
<dbReference type="GO" id="GO:0017116">
    <property type="term" value="F:single-stranded DNA helicase activity"/>
    <property type="evidence" value="ECO:0007669"/>
    <property type="project" value="TreeGrafter"/>
</dbReference>
<dbReference type="SUPFAM" id="SSF52540">
    <property type="entry name" value="P-loop containing nucleoside triphosphate hydrolases"/>
    <property type="match status" value="1"/>
</dbReference>
<keyword evidence="2 3" id="KW-0067">ATP-binding</keyword>
<dbReference type="GO" id="GO:0043139">
    <property type="term" value="F:5'-3' DNA helicase activity"/>
    <property type="evidence" value="ECO:0007669"/>
    <property type="project" value="UniProtKB-UniRule"/>
</dbReference>
<feature type="region of interest" description="Disordered" evidence="5">
    <location>
        <begin position="1"/>
        <end position="44"/>
    </location>
</feature>
<evidence type="ECO:0000313" key="7">
    <source>
        <dbReference type="EMBL" id="TCJ84645.1"/>
    </source>
</evidence>
<dbReference type="PANTHER" id="PTHR43788">
    <property type="entry name" value="DNA2/NAM7 HELICASE FAMILY MEMBER"/>
    <property type="match status" value="1"/>
</dbReference>
<keyword evidence="3" id="KW-0413">Isomerase</keyword>
<comment type="function">
    <text evidence="3">A helicase/nuclease that prepares dsDNA breaks (DSB) for recombinational DNA repair. Binds to DSBs and unwinds DNA via a highly rapid and processive ATP-dependent bidirectional helicase activity. Unwinds dsDNA until it encounters a Chi (crossover hotspot instigator) sequence from the 3' direction. Cuts ssDNA a few nucleotides 3' to the Chi site. The properties and activities of the enzyme are changed at Chi. The Chi-altered holoenzyme produces a long 3'-ssDNA overhang and facilitates RecA-binding to the ssDNA for homologous DNA recombination and repair. Holoenzyme degrades any linearized DNA that is unable to undergo homologous recombination. In the holoenzyme this subunit has ssDNA-dependent ATPase and 5'-3' helicase activity. When added to pre-assembled RecBC greatly stimulates nuclease activity and augments holoenzyme processivity. Negatively regulates the RecA-loading ability of RecBCD.</text>
</comment>
<dbReference type="OrthoDB" id="9803432at2"/>
<feature type="binding site" evidence="3">
    <location>
        <begin position="208"/>
        <end position="215"/>
    </location>
    <ligand>
        <name>ATP</name>
        <dbReference type="ChEBI" id="CHEBI:30616"/>
    </ligand>
</feature>
<keyword evidence="3" id="KW-0269">Exonuclease</keyword>